<evidence type="ECO:0000256" key="2">
    <source>
        <dbReference type="SAM" id="MobiDB-lite"/>
    </source>
</evidence>
<name>A0A0L0DLF4_THETB</name>
<feature type="transmembrane region" description="Helical" evidence="3">
    <location>
        <begin position="804"/>
        <end position="825"/>
    </location>
</feature>
<evidence type="ECO:0000313" key="7">
    <source>
        <dbReference type="Proteomes" id="UP000054408"/>
    </source>
</evidence>
<keyword evidence="1" id="KW-1015">Disulfide bond</keyword>
<feature type="transmembrane region" description="Helical" evidence="3">
    <location>
        <begin position="703"/>
        <end position="724"/>
    </location>
</feature>
<dbReference type="RefSeq" id="XP_013754607.1">
    <property type="nucleotide sequence ID" value="XM_013899153.1"/>
</dbReference>
<dbReference type="Gene3D" id="2.10.70.10">
    <property type="entry name" value="Complement Module, domain 1"/>
    <property type="match status" value="1"/>
</dbReference>
<feature type="signal peptide" evidence="4">
    <location>
        <begin position="1"/>
        <end position="24"/>
    </location>
</feature>
<dbReference type="Proteomes" id="UP000054408">
    <property type="component" value="Unassembled WGS sequence"/>
</dbReference>
<dbReference type="GeneID" id="25567714"/>
<gene>
    <name evidence="6" type="ORF">AMSG_09207</name>
</gene>
<feature type="compositionally biased region" description="Low complexity" evidence="2">
    <location>
        <begin position="1020"/>
        <end position="1033"/>
    </location>
</feature>
<organism evidence="6 7">
    <name type="scientific">Thecamonas trahens ATCC 50062</name>
    <dbReference type="NCBI Taxonomy" id="461836"/>
    <lineage>
        <taxon>Eukaryota</taxon>
        <taxon>Apusozoa</taxon>
        <taxon>Apusomonadida</taxon>
        <taxon>Apusomonadidae</taxon>
        <taxon>Thecamonas</taxon>
    </lineage>
</organism>
<evidence type="ECO:0000313" key="6">
    <source>
        <dbReference type="EMBL" id="KNC53132.1"/>
    </source>
</evidence>
<proteinExistence type="predicted"/>
<dbReference type="PROSITE" id="PS50923">
    <property type="entry name" value="SUSHI"/>
    <property type="match status" value="1"/>
</dbReference>
<keyword evidence="4" id="KW-0732">Signal</keyword>
<feature type="transmembrane region" description="Helical" evidence="3">
    <location>
        <begin position="492"/>
        <end position="511"/>
    </location>
</feature>
<protein>
    <recommendedName>
        <fullName evidence="5">Sushi domain-containing protein</fullName>
    </recommendedName>
</protein>
<feature type="transmembrane region" description="Helical" evidence="3">
    <location>
        <begin position="832"/>
        <end position="853"/>
    </location>
</feature>
<dbReference type="InterPro" id="IPR000436">
    <property type="entry name" value="Sushi_SCR_CCP_dom"/>
</dbReference>
<feature type="chain" id="PRO_5005537264" description="Sushi domain-containing protein" evidence="4">
    <location>
        <begin position="25"/>
        <end position="1185"/>
    </location>
</feature>
<dbReference type="CDD" id="cd00033">
    <property type="entry name" value="CCP"/>
    <property type="match status" value="1"/>
</dbReference>
<feature type="domain" description="Sushi" evidence="5">
    <location>
        <begin position="208"/>
        <end position="273"/>
    </location>
</feature>
<dbReference type="Pfam" id="PF00084">
    <property type="entry name" value="Sushi"/>
    <property type="match status" value="1"/>
</dbReference>
<feature type="transmembrane region" description="Helical" evidence="3">
    <location>
        <begin position="781"/>
        <end position="798"/>
    </location>
</feature>
<keyword evidence="7" id="KW-1185">Reference proteome</keyword>
<feature type="compositionally biased region" description="Low complexity" evidence="2">
    <location>
        <begin position="898"/>
        <end position="925"/>
    </location>
</feature>
<keyword evidence="3" id="KW-0812">Transmembrane</keyword>
<dbReference type="InterPro" id="IPR035976">
    <property type="entry name" value="Sushi/SCR/CCP_sf"/>
</dbReference>
<evidence type="ECO:0000256" key="1">
    <source>
        <dbReference type="ARBA" id="ARBA00023157"/>
    </source>
</evidence>
<feature type="compositionally biased region" description="Polar residues" evidence="2">
    <location>
        <begin position="969"/>
        <end position="978"/>
    </location>
</feature>
<keyword evidence="3" id="KW-0472">Membrane</keyword>
<dbReference type="SUPFAM" id="SSF57535">
    <property type="entry name" value="Complement control module/SCR domain"/>
    <property type="match status" value="1"/>
</dbReference>
<feature type="region of interest" description="Disordered" evidence="2">
    <location>
        <begin position="898"/>
        <end position="928"/>
    </location>
</feature>
<evidence type="ECO:0000256" key="4">
    <source>
        <dbReference type="SAM" id="SignalP"/>
    </source>
</evidence>
<feature type="region of interest" description="Disordered" evidence="2">
    <location>
        <begin position="969"/>
        <end position="990"/>
    </location>
</feature>
<keyword evidence="3" id="KW-1133">Transmembrane helix</keyword>
<sequence length="1185" mass="126293">MLSTGPLLAALSLVVVVLANAGSGATLESSFDMANSEDVAAMVLADGSVATSVGVLPLESKVGAVRFTFGSAITSSTGYIYVHNSSTLGFREAAMDQPTDVRISLYTVSSTDIEQRLDESPWSDGYGLDQTIAPTTLDLIDVADSGGSIYTITDDPLRDLLQAWVDHPQFCDDRMALRIEQLGTKCNGGSECSLIMSVRPALTFNYYEVCPPAPAPTNGAIAINPITRSPNAPVDDDILVECNPGYMVSGSGLHTCESNGNYNPPLASTSCTWFLRPSVSGMFGDISMFLTRNPGAAAFFNASAFSFTVTLASFPSPDATPTIVDVPVVVDSLRHGLVFNSTFSNKTGYHPITITRYAHGSAVVYSRETKARLLTYVHHDCIREHFVFYAGSCQACPPGAYCPGGERMWPLPGWWSPNERTKPTACRVRSACPGAVGGGGLPPLINPDGTRRTSVCSPEYAGDFCADCAQNYFMDNGVCRSCGSDASAKAELTIVIFSLAAFICTIAWGLAMLSAKRVVLIVSTLVILQQMAMVSRVGLQELSDSDTSPVVGAIVRFAAIINFEIETVRPGCDIPAISFPGLYYGTLVLLGGSLLVFILSATHCVSTSLASLPKSDSDAGSAVSVDEQHEVAFAPATDVSGRHLYRSRVFHAAFILGSLAYLQIAVRTLQALHCVESGDGTRRLVADLTIVCYRGAHLRLAALAWPVAILFCGGFPLVSFVIAFRLTRSADLLDRDLLVERFGVIIRGLRTARLWFRTLQFLVSFVFAAETVLVRDAGSRLFAAILNFCLNIILVAALDPFLNAYHTALSYIVGLLSCGQILYFVHRENMQYFFIGLGVVLAAIAIATLLAVYRFGYRSTPTSTATVVPASSLLHSSSSSELVAQCVADKFSSPTQSLSDSLSSAPPAAALPAPHSARPRASSEALPPSSLTLCIHDSFDGTNRARRECPDPVELPNVDADPLFASNETLTAGRTASSRGKDVTGAVSPRNLSPVQRKVVVANNGAIHVVRRKDSRSRRASIAARSPTSSSPRQARRCSDALRSVVGSSPTRALVSPRSSSRTRGASELLQRATMRRTSQSPARIVARRSSGSRSPHRAAFARRSSVADVAPSLPPGSLDAIINAEANTARSRFGMAPSDTPVSTRLNLSTSVVTLVGASHSSTNVREPVVRSKTQVDLAVLRSM</sequence>
<evidence type="ECO:0000259" key="5">
    <source>
        <dbReference type="PROSITE" id="PS50923"/>
    </source>
</evidence>
<accession>A0A0L0DLF4</accession>
<feature type="transmembrane region" description="Helical" evidence="3">
    <location>
        <begin position="518"/>
        <end position="539"/>
    </location>
</feature>
<evidence type="ECO:0000256" key="3">
    <source>
        <dbReference type="SAM" id="Phobius"/>
    </source>
</evidence>
<feature type="transmembrane region" description="Helical" evidence="3">
    <location>
        <begin position="583"/>
        <end position="605"/>
    </location>
</feature>
<dbReference type="AlphaFoldDB" id="A0A0L0DLF4"/>
<dbReference type="EMBL" id="GL349479">
    <property type="protein sequence ID" value="KNC53132.1"/>
    <property type="molecule type" value="Genomic_DNA"/>
</dbReference>
<dbReference type="OrthoDB" id="6127264at2759"/>
<reference evidence="6 7" key="1">
    <citation type="submission" date="2010-05" db="EMBL/GenBank/DDBJ databases">
        <title>The Genome Sequence of Thecamonas trahens ATCC 50062.</title>
        <authorList>
            <consortium name="The Broad Institute Genome Sequencing Platform"/>
            <person name="Russ C."/>
            <person name="Cuomo C."/>
            <person name="Shea T."/>
            <person name="Young S.K."/>
            <person name="Zeng Q."/>
            <person name="Koehrsen M."/>
            <person name="Haas B."/>
            <person name="Borodovsky M."/>
            <person name="Guigo R."/>
            <person name="Alvarado L."/>
            <person name="Berlin A."/>
            <person name="Bochicchio J."/>
            <person name="Borenstein D."/>
            <person name="Chapman S."/>
            <person name="Chen Z."/>
            <person name="Freedman E."/>
            <person name="Gellesch M."/>
            <person name="Goldberg J."/>
            <person name="Griggs A."/>
            <person name="Gujja S."/>
            <person name="Heilman E."/>
            <person name="Heiman D."/>
            <person name="Hepburn T."/>
            <person name="Howarth C."/>
            <person name="Jen D."/>
            <person name="Larson L."/>
            <person name="Mehta T."/>
            <person name="Park D."/>
            <person name="Pearson M."/>
            <person name="Roberts A."/>
            <person name="Saif S."/>
            <person name="Shenoy N."/>
            <person name="Sisk P."/>
            <person name="Stolte C."/>
            <person name="Sykes S."/>
            <person name="Thomson T."/>
            <person name="Walk T."/>
            <person name="White J."/>
            <person name="Yandava C."/>
            <person name="Burger G."/>
            <person name="Gray M.W."/>
            <person name="Holland P.W.H."/>
            <person name="King N."/>
            <person name="Lang F.B.F."/>
            <person name="Roger A.J."/>
            <person name="Ruiz-Trillo I."/>
            <person name="Lander E."/>
            <person name="Nusbaum C."/>
        </authorList>
    </citation>
    <scope>NUCLEOTIDE SEQUENCE [LARGE SCALE GENOMIC DNA]</scope>
    <source>
        <strain evidence="6 7">ATCC 50062</strain>
    </source>
</reference>
<feature type="region of interest" description="Disordered" evidence="2">
    <location>
        <begin position="1012"/>
        <end position="1096"/>
    </location>
</feature>
<feature type="compositionally biased region" description="Polar residues" evidence="2">
    <location>
        <begin position="1046"/>
        <end position="1064"/>
    </location>
</feature>